<comment type="caution">
    <text evidence="10">Lacks conserved residue(s) required for the propagation of feature annotation.</text>
</comment>
<dbReference type="Pfam" id="PF01715">
    <property type="entry name" value="IPPT"/>
    <property type="match status" value="1"/>
</dbReference>
<evidence type="ECO:0000256" key="1">
    <source>
        <dbReference type="ARBA" id="ARBA00001946"/>
    </source>
</evidence>
<evidence type="ECO:0000256" key="3">
    <source>
        <dbReference type="ARBA" id="ARBA00005842"/>
    </source>
</evidence>
<feature type="binding site" evidence="10">
    <location>
        <begin position="14"/>
        <end position="19"/>
    </location>
    <ligand>
        <name>substrate</name>
    </ligand>
</feature>
<keyword evidence="4 10" id="KW-0808">Transferase</keyword>
<evidence type="ECO:0000256" key="6">
    <source>
        <dbReference type="ARBA" id="ARBA00022741"/>
    </source>
</evidence>
<gene>
    <name evidence="10 14" type="primary">miaA</name>
    <name evidence="14" type="ORF">KK060_19525</name>
</gene>
<evidence type="ECO:0000256" key="11">
    <source>
        <dbReference type="RuleBase" id="RU003783"/>
    </source>
</evidence>
<dbReference type="HAMAP" id="MF_00185">
    <property type="entry name" value="IPP_trans"/>
    <property type="match status" value="1"/>
</dbReference>
<evidence type="ECO:0000256" key="12">
    <source>
        <dbReference type="RuleBase" id="RU003784"/>
    </source>
</evidence>
<comment type="catalytic activity">
    <reaction evidence="9 10 11">
        <text>adenosine(37) in tRNA + dimethylallyl diphosphate = N(6)-dimethylallyladenosine(37) in tRNA + diphosphate</text>
        <dbReference type="Rhea" id="RHEA:26482"/>
        <dbReference type="Rhea" id="RHEA-COMP:10162"/>
        <dbReference type="Rhea" id="RHEA-COMP:10375"/>
        <dbReference type="ChEBI" id="CHEBI:33019"/>
        <dbReference type="ChEBI" id="CHEBI:57623"/>
        <dbReference type="ChEBI" id="CHEBI:74411"/>
        <dbReference type="ChEBI" id="CHEBI:74415"/>
        <dbReference type="EC" id="2.5.1.75"/>
    </reaction>
</comment>
<feature type="site" description="Interaction with substrate tRNA" evidence="10">
    <location>
        <position position="125"/>
    </location>
</feature>
<evidence type="ECO:0000256" key="10">
    <source>
        <dbReference type="HAMAP-Rule" id="MF_00185"/>
    </source>
</evidence>
<evidence type="ECO:0000256" key="8">
    <source>
        <dbReference type="ARBA" id="ARBA00022842"/>
    </source>
</evidence>
<dbReference type="GO" id="GO:0052381">
    <property type="term" value="F:tRNA dimethylallyltransferase activity"/>
    <property type="evidence" value="ECO:0007669"/>
    <property type="project" value="UniProtKB-EC"/>
</dbReference>
<dbReference type="Gene3D" id="3.40.50.300">
    <property type="entry name" value="P-loop containing nucleotide triphosphate hydrolases"/>
    <property type="match status" value="1"/>
</dbReference>
<dbReference type="PANTHER" id="PTHR11088">
    <property type="entry name" value="TRNA DIMETHYLALLYLTRANSFERASE"/>
    <property type="match status" value="1"/>
</dbReference>
<evidence type="ECO:0000256" key="5">
    <source>
        <dbReference type="ARBA" id="ARBA00022694"/>
    </source>
</evidence>
<dbReference type="PANTHER" id="PTHR11088:SF60">
    <property type="entry name" value="TRNA DIMETHYLALLYLTRANSFERASE"/>
    <property type="match status" value="1"/>
</dbReference>
<evidence type="ECO:0000313" key="14">
    <source>
        <dbReference type="EMBL" id="MBT1705491.1"/>
    </source>
</evidence>
<keyword evidence="5 10" id="KW-0819">tRNA processing</keyword>
<comment type="cofactor">
    <cofactor evidence="1 10">
        <name>Mg(2+)</name>
        <dbReference type="ChEBI" id="CHEBI:18420"/>
    </cofactor>
</comment>
<proteinExistence type="inferred from homology"/>
<name>A0ABS5VW82_9BACT</name>
<dbReference type="Proteomes" id="UP000772618">
    <property type="component" value="Unassembled WGS sequence"/>
</dbReference>
<evidence type="ECO:0000256" key="4">
    <source>
        <dbReference type="ARBA" id="ARBA00022679"/>
    </source>
</evidence>
<reference evidence="14 15" key="1">
    <citation type="submission" date="2021-05" db="EMBL/GenBank/DDBJ databases">
        <title>A Polyphasic approach of four new species of the genus Ohtaekwangia: Ohtaekwangia histidinii sp. nov., Ohtaekwangia cretensis sp. nov., Ohtaekwangia indiensis sp. nov., Ohtaekwangia reichenbachii sp. nov. from diverse environment.</title>
        <authorList>
            <person name="Octaviana S."/>
        </authorList>
    </citation>
    <scope>NUCLEOTIDE SEQUENCE [LARGE SCALE GENOMIC DNA]</scope>
    <source>
        <strain evidence="14 15">PWU20</strain>
    </source>
</reference>
<keyword evidence="15" id="KW-1185">Reference proteome</keyword>
<comment type="function">
    <text evidence="2 10 12">Catalyzes the transfer of a dimethylallyl group onto the adenine at position 37 in tRNAs that read codons beginning with uridine, leading to the formation of N6-(dimethylallyl)adenosine (i(6)A).</text>
</comment>
<comment type="similarity">
    <text evidence="3 10 13">Belongs to the IPP transferase family.</text>
</comment>
<dbReference type="InterPro" id="IPR039657">
    <property type="entry name" value="Dimethylallyltransferase"/>
</dbReference>
<dbReference type="SUPFAM" id="SSF52540">
    <property type="entry name" value="P-loop containing nucleoside triphosphate hydrolases"/>
    <property type="match status" value="2"/>
</dbReference>
<accession>A0ABS5VW82</accession>
<keyword evidence="8 10" id="KW-0460">Magnesium</keyword>
<evidence type="ECO:0000256" key="2">
    <source>
        <dbReference type="ARBA" id="ARBA00003213"/>
    </source>
</evidence>
<protein>
    <recommendedName>
        <fullName evidence="10">tRNA dimethylallyltransferase</fullName>
        <ecNumber evidence="10">2.5.1.75</ecNumber>
    </recommendedName>
    <alternativeName>
        <fullName evidence="10">Dimethylallyl diphosphate:tRNA dimethylallyltransferase</fullName>
        <shortName evidence="10">DMAPP:tRNA dimethylallyltransferase</shortName>
        <shortName evidence="10">DMATase</shortName>
    </alternativeName>
    <alternativeName>
        <fullName evidence="10">Isopentenyl-diphosphate:tRNA isopentenyltransferase</fullName>
        <shortName evidence="10">IPP transferase</shortName>
        <shortName evidence="10">IPPT</shortName>
        <shortName evidence="10">IPTase</shortName>
    </alternativeName>
</protein>
<dbReference type="NCBIfam" id="TIGR00174">
    <property type="entry name" value="miaA"/>
    <property type="match status" value="1"/>
</dbReference>
<keyword evidence="6 10" id="KW-0547">Nucleotide-binding</keyword>
<comment type="caution">
    <text evidence="14">The sequence shown here is derived from an EMBL/GenBank/DDBJ whole genome shotgun (WGS) entry which is preliminary data.</text>
</comment>
<dbReference type="EMBL" id="JAHESD010000057">
    <property type="protein sequence ID" value="MBT1705491.1"/>
    <property type="molecule type" value="Genomic_DNA"/>
</dbReference>
<evidence type="ECO:0000256" key="13">
    <source>
        <dbReference type="RuleBase" id="RU003785"/>
    </source>
</evidence>
<feature type="region of interest" description="Interaction with substrate tRNA" evidence="10">
    <location>
        <begin position="37"/>
        <end position="40"/>
    </location>
</feature>
<feature type="binding site" evidence="10">
    <location>
        <begin position="12"/>
        <end position="19"/>
    </location>
    <ligand>
        <name>ATP</name>
        <dbReference type="ChEBI" id="CHEBI:30616"/>
    </ligand>
</feature>
<dbReference type="RefSeq" id="WP_254155437.1">
    <property type="nucleotide sequence ID" value="NZ_JAHESD010000057.1"/>
</dbReference>
<dbReference type="EC" id="2.5.1.75" evidence="10"/>
<comment type="subunit">
    <text evidence="10">Monomer.</text>
</comment>
<evidence type="ECO:0000256" key="9">
    <source>
        <dbReference type="ARBA" id="ARBA00049563"/>
    </source>
</evidence>
<feature type="site" description="Interaction with substrate tRNA" evidence="10">
    <location>
        <position position="103"/>
    </location>
</feature>
<evidence type="ECO:0000313" key="15">
    <source>
        <dbReference type="Proteomes" id="UP000772618"/>
    </source>
</evidence>
<dbReference type="InterPro" id="IPR018022">
    <property type="entry name" value="IPT"/>
</dbReference>
<dbReference type="Gene3D" id="1.10.20.140">
    <property type="match status" value="1"/>
</dbReference>
<dbReference type="InterPro" id="IPR027417">
    <property type="entry name" value="P-loop_NTPase"/>
</dbReference>
<sequence>MKDNKHLIVVAGPTAVGKTAVAIQLARQFNTEIISADSRQIFREMSIGTAKPSASELKAIRHYFIDSHSITADYDAARFGEDVLKLLEELFRERNRVILCGGSGLYIKAVCEGFDDIPEVPGSVRDELTENYKNHGISWLQAKLEELDPEYYALIDKQNPHRIIRALEVFLATGKSIRSFQQKKTLQHNFNIVKIGLELPREELYRRIDERMDIMIENGLFEEAKALYNFKEKNALQTVGYQEVFEYLDNNYDYAEAVRLLKRNSRRYAKRQLTWFKRDNAIEWFNPNDVDTIIRFVENKTSSDSFN</sequence>
<keyword evidence="7 10" id="KW-0067">ATP-binding</keyword>
<organism evidence="14 15">
    <name type="scientific">Chryseosolibacter indicus</name>
    <dbReference type="NCBI Taxonomy" id="2782351"/>
    <lineage>
        <taxon>Bacteria</taxon>
        <taxon>Pseudomonadati</taxon>
        <taxon>Bacteroidota</taxon>
        <taxon>Cytophagia</taxon>
        <taxon>Cytophagales</taxon>
        <taxon>Chryseotaleaceae</taxon>
        <taxon>Chryseosolibacter</taxon>
    </lineage>
</organism>
<evidence type="ECO:0000256" key="7">
    <source>
        <dbReference type="ARBA" id="ARBA00022840"/>
    </source>
</evidence>